<accession>A0A9W9YLZ8</accession>
<comment type="caution">
    <text evidence="1">The sequence shown here is derived from an EMBL/GenBank/DDBJ whole genome shotgun (WGS) entry which is preliminary data.</text>
</comment>
<dbReference type="AlphaFoldDB" id="A0A9W9YLZ8"/>
<gene>
    <name evidence="1" type="ORF">OS493_023802</name>
</gene>
<name>A0A9W9YLZ8_9CNID</name>
<dbReference type="Proteomes" id="UP001163046">
    <property type="component" value="Unassembled WGS sequence"/>
</dbReference>
<dbReference type="EMBL" id="MU827319">
    <property type="protein sequence ID" value="KAJ7357671.1"/>
    <property type="molecule type" value="Genomic_DNA"/>
</dbReference>
<keyword evidence="2" id="KW-1185">Reference proteome</keyword>
<evidence type="ECO:0000313" key="2">
    <source>
        <dbReference type="Proteomes" id="UP001163046"/>
    </source>
</evidence>
<protein>
    <submittedName>
        <fullName evidence="1">Uncharacterized protein</fullName>
    </submittedName>
</protein>
<evidence type="ECO:0000313" key="1">
    <source>
        <dbReference type="EMBL" id="KAJ7357671.1"/>
    </source>
</evidence>
<reference evidence="1" key="1">
    <citation type="submission" date="2023-01" db="EMBL/GenBank/DDBJ databases">
        <title>Genome assembly of the deep-sea coral Lophelia pertusa.</title>
        <authorList>
            <person name="Herrera S."/>
            <person name="Cordes E."/>
        </authorList>
    </citation>
    <scope>NUCLEOTIDE SEQUENCE</scope>
    <source>
        <strain evidence="1">USNM1676648</strain>
        <tissue evidence="1">Polyp</tissue>
    </source>
</reference>
<dbReference type="OrthoDB" id="5944962at2759"/>
<organism evidence="1 2">
    <name type="scientific">Desmophyllum pertusum</name>
    <dbReference type="NCBI Taxonomy" id="174260"/>
    <lineage>
        <taxon>Eukaryota</taxon>
        <taxon>Metazoa</taxon>
        <taxon>Cnidaria</taxon>
        <taxon>Anthozoa</taxon>
        <taxon>Hexacorallia</taxon>
        <taxon>Scleractinia</taxon>
        <taxon>Caryophylliina</taxon>
        <taxon>Caryophylliidae</taxon>
        <taxon>Desmophyllum</taxon>
    </lineage>
</organism>
<proteinExistence type="predicted"/>
<sequence length="118" mass="13600">MPQWFALKMPCPVANCPNRKNVLLNWVCAKDENAMEISEEGRLRCASYFWSHNDKIINWKFDCGDRSCGSPHRSTHFVSPDYEGFSHAMSIAVANSVKADAEWINKLMLNLKEQYKQT</sequence>